<accession>A0ABZ3HD10</accession>
<evidence type="ECO:0000313" key="2">
    <source>
        <dbReference type="EMBL" id="XAU15232.1"/>
    </source>
</evidence>
<dbReference type="PANTHER" id="PTHR39963">
    <property type="entry name" value="SLL0983 PROTEIN"/>
    <property type="match status" value="1"/>
</dbReference>
<protein>
    <submittedName>
        <fullName evidence="2">MnmC family methyltransferase</fullName>
    </submittedName>
</protein>
<dbReference type="InterPro" id="IPR029063">
    <property type="entry name" value="SAM-dependent_MTases_sf"/>
</dbReference>
<dbReference type="RefSeq" id="WP_345972792.1">
    <property type="nucleotide sequence ID" value="NZ_CP147920.1"/>
</dbReference>
<keyword evidence="2" id="KW-0489">Methyltransferase</keyword>
<dbReference type="Gene3D" id="3.40.50.150">
    <property type="entry name" value="Vaccinia Virus protein VP39"/>
    <property type="match status" value="1"/>
</dbReference>
<dbReference type="Pfam" id="PF05430">
    <property type="entry name" value="Methyltransf_30"/>
    <property type="match status" value="1"/>
</dbReference>
<sequence length="254" mass="28688">MPHFDDALHQSVRSEDGTNTAYSVEYGEHYHSTKDGALTESLQKHVVPAFSCFEAAPSLRILDICFGLGFNTLATLYYMREQGIDKRIEIVSPELDEALVRSLAAFEYPEIFRPFLPIIEAISETGGYEDERVKVTVLFGDARETLPTLTEPFDIVYQDAFSPEHNPILWTSEYFAQLARLTHEKSVITTYSMALRTRLALYENGFNVYLNKGEGFRNATVACKSGLPRFEKVDMAHKIACNPDVKSLRDADLV</sequence>
<dbReference type="Proteomes" id="UP001447842">
    <property type="component" value="Chromosome"/>
</dbReference>
<reference evidence="2 3" key="1">
    <citation type="submission" date="2024-03" db="EMBL/GenBank/DDBJ databases">
        <title>Sulfurimonas sp. HSL3-1.</title>
        <authorList>
            <person name="Wang S."/>
        </authorList>
    </citation>
    <scope>NUCLEOTIDE SEQUENCE [LARGE SCALE GENOMIC DNA]</scope>
    <source>
        <strain evidence="2 3">HSL3-1</strain>
    </source>
</reference>
<gene>
    <name evidence="2" type="ORF">WCY31_00680</name>
</gene>
<keyword evidence="3" id="KW-1185">Reference proteome</keyword>
<dbReference type="EMBL" id="CP147920">
    <property type="protein sequence ID" value="XAU15232.1"/>
    <property type="molecule type" value="Genomic_DNA"/>
</dbReference>
<name>A0ABZ3HD10_9BACT</name>
<dbReference type="GO" id="GO:0008168">
    <property type="term" value="F:methyltransferase activity"/>
    <property type="evidence" value="ECO:0007669"/>
    <property type="project" value="UniProtKB-KW"/>
</dbReference>
<feature type="domain" description="MnmC-like methyltransferase" evidence="1">
    <location>
        <begin position="128"/>
        <end position="218"/>
    </location>
</feature>
<proteinExistence type="predicted"/>
<dbReference type="SUPFAM" id="SSF53335">
    <property type="entry name" value="S-adenosyl-L-methionine-dependent methyltransferases"/>
    <property type="match status" value="1"/>
</dbReference>
<evidence type="ECO:0000313" key="3">
    <source>
        <dbReference type="Proteomes" id="UP001447842"/>
    </source>
</evidence>
<dbReference type="InterPro" id="IPR008471">
    <property type="entry name" value="MnmC-like_methylTransf"/>
</dbReference>
<keyword evidence="2" id="KW-0808">Transferase</keyword>
<dbReference type="PANTHER" id="PTHR39963:SF1">
    <property type="entry name" value="MNMC-LIKE METHYLTRANSFERASE DOMAIN-CONTAINING PROTEIN"/>
    <property type="match status" value="1"/>
</dbReference>
<evidence type="ECO:0000259" key="1">
    <source>
        <dbReference type="Pfam" id="PF05430"/>
    </source>
</evidence>
<organism evidence="2 3">
    <name type="scientific">Sulfurimonas diazotrophicus</name>
    <dbReference type="NCBI Taxonomy" id="3131939"/>
    <lineage>
        <taxon>Bacteria</taxon>
        <taxon>Pseudomonadati</taxon>
        <taxon>Campylobacterota</taxon>
        <taxon>Epsilonproteobacteria</taxon>
        <taxon>Campylobacterales</taxon>
        <taxon>Sulfurimonadaceae</taxon>
        <taxon>Sulfurimonas</taxon>
    </lineage>
</organism>
<dbReference type="GO" id="GO:0032259">
    <property type="term" value="P:methylation"/>
    <property type="evidence" value="ECO:0007669"/>
    <property type="project" value="UniProtKB-KW"/>
</dbReference>